<dbReference type="Proteomes" id="UP001295469">
    <property type="component" value="Chromosome C01"/>
</dbReference>
<dbReference type="AlphaFoldDB" id="A0A816S448"/>
<dbReference type="EMBL" id="HG994365">
    <property type="protein sequence ID" value="CAF2077323.1"/>
    <property type="molecule type" value="Genomic_DNA"/>
</dbReference>
<name>A0A816S448_BRANA</name>
<protein>
    <submittedName>
        <fullName evidence="1">(rape) hypothetical protein</fullName>
    </submittedName>
</protein>
<reference evidence="1" key="1">
    <citation type="submission" date="2021-01" db="EMBL/GenBank/DDBJ databases">
        <authorList>
            <consortium name="Genoscope - CEA"/>
            <person name="William W."/>
        </authorList>
    </citation>
    <scope>NUCLEOTIDE SEQUENCE</scope>
</reference>
<organism evidence="1">
    <name type="scientific">Brassica napus</name>
    <name type="common">Rape</name>
    <dbReference type="NCBI Taxonomy" id="3708"/>
    <lineage>
        <taxon>Eukaryota</taxon>
        <taxon>Viridiplantae</taxon>
        <taxon>Streptophyta</taxon>
        <taxon>Embryophyta</taxon>
        <taxon>Tracheophyta</taxon>
        <taxon>Spermatophyta</taxon>
        <taxon>Magnoliopsida</taxon>
        <taxon>eudicotyledons</taxon>
        <taxon>Gunneridae</taxon>
        <taxon>Pentapetalae</taxon>
        <taxon>rosids</taxon>
        <taxon>malvids</taxon>
        <taxon>Brassicales</taxon>
        <taxon>Brassicaceae</taxon>
        <taxon>Brassiceae</taxon>
        <taxon>Brassica</taxon>
    </lineage>
</organism>
<gene>
    <name evidence="1" type="ORF">DARMORV10_C01P43390.1</name>
</gene>
<sequence length="83" mass="9222">MMLPDMMFADGEEPVGVRVLTYQSSHAINSILNALDEEEIQFIRESSFGKLVDIDASQKTITDKDIWMKLACLAIVSSVLLST</sequence>
<proteinExistence type="predicted"/>
<evidence type="ECO:0000313" key="1">
    <source>
        <dbReference type="EMBL" id="CAF2077323.1"/>
    </source>
</evidence>
<accession>A0A816S448</accession>
<feature type="non-terminal residue" evidence="1">
    <location>
        <position position="83"/>
    </location>
</feature>